<evidence type="ECO:0000256" key="1">
    <source>
        <dbReference type="SAM" id="MobiDB-lite"/>
    </source>
</evidence>
<proteinExistence type="predicted"/>
<gene>
    <name evidence="2" type="ORF">ANN_21210</name>
</gene>
<accession>A0ABQ8SFX0</accession>
<keyword evidence="3" id="KW-1185">Reference proteome</keyword>
<sequence length="99" mass="10910">MAGLCEGGNEPPGSLKARKPRGIKPNQVIRPGKNRDYAERNSRSAGKHLSRLNYTGGYHCLKREMSWIPAGDSSIRFLVPGSRIRERLSSPMFAVANSV</sequence>
<evidence type="ECO:0000313" key="3">
    <source>
        <dbReference type="Proteomes" id="UP001148838"/>
    </source>
</evidence>
<organism evidence="2 3">
    <name type="scientific">Periplaneta americana</name>
    <name type="common">American cockroach</name>
    <name type="synonym">Blatta americana</name>
    <dbReference type="NCBI Taxonomy" id="6978"/>
    <lineage>
        <taxon>Eukaryota</taxon>
        <taxon>Metazoa</taxon>
        <taxon>Ecdysozoa</taxon>
        <taxon>Arthropoda</taxon>
        <taxon>Hexapoda</taxon>
        <taxon>Insecta</taxon>
        <taxon>Pterygota</taxon>
        <taxon>Neoptera</taxon>
        <taxon>Polyneoptera</taxon>
        <taxon>Dictyoptera</taxon>
        <taxon>Blattodea</taxon>
        <taxon>Blattoidea</taxon>
        <taxon>Blattidae</taxon>
        <taxon>Blattinae</taxon>
        <taxon>Periplaneta</taxon>
    </lineage>
</organism>
<protein>
    <submittedName>
        <fullName evidence="2">Uncharacterized protein</fullName>
    </submittedName>
</protein>
<feature type="compositionally biased region" description="Basic and acidic residues" evidence="1">
    <location>
        <begin position="33"/>
        <end position="42"/>
    </location>
</feature>
<reference evidence="2 3" key="1">
    <citation type="journal article" date="2022" name="Allergy">
        <title>Genome assembly and annotation of Periplaneta americana reveal a comprehensive cockroach allergen profile.</title>
        <authorList>
            <person name="Wang L."/>
            <person name="Xiong Q."/>
            <person name="Saelim N."/>
            <person name="Wang L."/>
            <person name="Nong W."/>
            <person name="Wan A.T."/>
            <person name="Shi M."/>
            <person name="Liu X."/>
            <person name="Cao Q."/>
            <person name="Hui J.H.L."/>
            <person name="Sookrung N."/>
            <person name="Leung T.F."/>
            <person name="Tungtrongchitr A."/>
            <person name="Tsui S.K.W."/>
        </authorList>
    </citation>
    <scope>NUCLEOTIDE SEQUENCE [LARGE SCALE GENOMIC DNA]</scope>
    <source>
        <strain evidence="2">PWHHKU_190912</strain>
    </source>
</reference>
<evidence type="ECO:0000313" key="2">
    <source>
        <dbReference type="EMBL" id="KAJ4432587.1"/>
    </source>
</evidence>
<feature type="region of interest" description="Disordered" evidence="1">
    <location>
        <begin position="1"/>
        <end position="44"/>
    </location>
</feature>
<dbReference type="EMBL" id="JAJSOF020000029">
    <property type="protein sequence ID" value="KAJ4432587.1"/>
    <property type="molecule type" value="Genomic_DNA"/>
</dbReference>
<dbReference type="Proteomes" id="UP001148838">
    <property type="component" value="Unassembled WGS sequence"/>
</dbReference>
<name>A0ABQ8SFX0_PERAM</name>
<comment type="caution">
    <text evidence="2">The sequence shown here is derived from an EMBL/GenBank/DDBJ whole genome shotgun (WGS) entry which is preliminary data.</text>
</comment>